<dbReference type="AlphaFoldDB" id="A0A4C1V344"/>
<dbReference type="EMBL" id="BGZK01000263">
    <property type="protein sequence ID" value="GBP32697.1"/>
    <property type="molecule type" value="Genomic_DNA"/>
</dbReference>
<sequence length="130" mass="14473">MKLATKASQRHEVGNRGRRRKGRAALNLRITSIAGNSERQSFVGYTVHKCECGSRILRASPSYQRSDGFKFWSLASRSTGMNSMQTRCVGPLPAQASTLSRRRRSPSPHRPRHSLSSSEPSCAEVEDRIS</sequence>
<protein>
    <submittedName>
        <fullName evidence="2">Uncharacterized protein</fullName>
    </submittedName>
</protein>
<keyword evidence="3" id="KW-1185">Reference proteome</keyword>
<organism evidence="2 3">
    <name type="scientific">Eumeta variegata</name>
    <name type="common">Bagworm moth</name>
    <name type="synonym">Eumeta japonica</name>
    <dbReference type="NCBI Taxonomy" id="151549"/>
    <lineage>
        <taxon>Eukaryota</taxon>
        <taxon>Metazoa</taxon>
        <taxon>Ecdysozoa</taxon>
        <taxon>Arthropoda</taxon>
        <taxon>Hexapoda</taxon>
        <taxon>Insecta</taxon>
        <taxon>Pterygota</taxon>
        <taxon>Neoptera</taxon>
        <taxon>Endopterygota</taxon>
        <taxon>Lepidoptera</taxon>
        <taxon>Glossata</taxon>
        <taxon>Ditrysia</taxon>
        <taxon>Tineoidea</taxon>
        <taxon>Psychidae</taxon>
        <taxon>Oiketicinae</taxon>
        <taxon>Eumeta</taxon>
    </lineage>
</organism>
<gene>
    <name evidence="2" type="ORF">EVAR_16860_1</name>
</gene>
<feature type="region of interest" description="Disordered" evidence="1">
    <location>
        <begin position="83"/>
        <end position="130"/>
    </location>
</feature>
<feature type="compositionally biased region" description="Basic residues" evidence="1">
    <location>
        <begin position="100"/>
        <end position="113"/>
    </location>
</feature>
<evidence type="ECO:0000313" key="3">
    <source>
        <dbReference type="Proteomes" id="UP000299102"/>
    </source>
</evidence>
<evidence type="ECO:0000313" key="2">
    <source>
        <dbReference type="EMBL" id="GBP32697.1"/>
    </source>
</evidence>
<feature type="region of interest" description="Disordered" evidence="1">
    <location>
        <begin position="1"/>
        <end position="21"/>
    </location>
</feature>
<comment type="caution">
    <text evidence="2">The sequence shown here is derived from an EMBL/GenBank/DDBJ whole genome shotgun (WGS) entry which is preliminary data.</text>
</comment>
<accession>A0A4C1V344</accession>
<evidence type="ECO:0000256" key="1">
    <source>
        <dbReference type="SAM" id="MobiDB-lite"/>
    </source>
</evidence>
<dbReference type="Proteomes" id="UP000299102">
    <property type="component" value="Unassembled WGS sequence"/>
</dbReference>
<reference evidence="2 3" key="1">
    <citation type="journal article" date="2019" name="Commun. Biol.">
        <title>The bagworm genome reveals a unique fibroin gene that provides high tensile strength.</title>
        <authorList>
            <person name="Kono N."/>
            <person name="Nakamura H."/>
            <person name="Ohtoshi R."/>
            <person name="Tomita M."/>
            <person name="Numata K."/>
            <person name="Arakawa K."/>
        </authorList>
    </citation>
    <scope>NUCLEOTIDE SEQUENCE [LARGE SCALE GENOMIC DNA]</scope>
</reference>
<name>A0A4C1V344_EUMVA</name>
<proteinExistence type="predicted"/>